<feature type="region of interest" description="Disordered" evidence="1">
    <location>
        <begin position="124"/>
        <end position="152"/>
    </location>
</feature>
<reference evidence="2 3" key="1">
    <citation type="journal article" date="2019" name="Genome Biol. Evol.">
        <title>Insights into the evolution of the New World diploid cottons (Gossypium, subgenus Houzingenia) based on genome sequencing.</title>
        <authorList>
            <person name="Grover C.E."/>
            <person name="Arick M.A. 2nd"/>
            <person name="Thrash A."/>
            <person name="Conover J.L."/>
            <person name="Sanders W.S."/>
            <person name="Peterson D.G."/>
            <person name="Frelichowski J.E."/>
            <person name="Scheffler J.A."/>
            <person name="Scheffler B.E."/>
            <person name="Wendel J.F."/>
        </authorList>
    </citation>
    <scope>NUCLEOTIDE SEQUENCE [LARGE SCALE GENOMIC DNA]</scope>
    <source>
        <strain evidence="2">8</strain>
        <tissue evidence="2">Leaf</tissue>
    </source>
</reference>
<evidence type="ECO:0000313" key="2">
    <source>
        <dbReference type="EMBL" id="MBA0768499.1"/>
    </source>
</evidence>
<organism evidence="2 3">
    <name type="scientific">Gossypium trilobum</name>
    <dbReference type="NCBI Taxonomy" id="34281"/>
    <lineage>
        <taxon>Eukaryota</taxon>
        <taxon>Viridiplantae</taxon>
        <taxon>Streptophyta</taxon>
        <taxon>Embryophyta</taxon>
        <taxon>Tracheophyta</taxon>
        <taxon>Spermatophyta</taxon>
        <taxon>Magnoliopsida</taxon>
        <taxon>eudicotyledons</taxon>
        <taxon>Gunneridae</taxon>
        <taxon>Pentapetalae</taxon>
        <taxon>rosids</taxon>
        <taxon>malvids</taxon>
        <taxon>Malvales</taxon>
        <taxon>Malvaceae</taxon>
        <taxon>Malvoideae</taxon>
        <taxon>Gossypium</taxon>
    </lineage>
</organism>
<evidence type="ECO:0000256" key="1">
    <source>
        <dbReference type="SAM" id="MobiDB-lite"/>
    </source>
</evidence>
<dbReference type="AlphaFoldDB" id="A0A7J9E632"/>
<name>A0A7J9E632_9ROSI</name>
<evidence type="ECO:0000313" key="3">
    <source>
        <dbReference type="Proteomes" id="UP000593568"/>
    </source>
</evidence>
<protein>
    <submittedName>
        <fullName evidence="2">Uncharacterized protein</fullName>
    </submittedName>
</protein>
<sequence>MAIRRRTETVAADGEIRRKKRETQRWKGKEKMKLRAKNENGRKKKLLPWNGMAIHCSAAAAICGVSFQSSALLFPELQDMGKLCRSLLLAPVVNGGRNLYSFHSSFPRYFNSISTHIEALSEDSMSQQERRPWLNQKPSNDQSNSGKLRSAI</sequence>
<dbReference type="EMBL" id="JABEZW010000006">
    <property type="protein sequence ID" value="MBA0768499.1"/>
    <property type="molecule type" value="Genomic_DNA"/>
</dbReference>
<dbReference type="Proteomes" id="UP000593568">
    <property type="component" value="Unassembled WGS sequence"/>
</dbReference>
<gene>
    <name evidence="2" type="ORF">Gotri_017295</name>
</gene>
<proteinExistence type="predicted"/>
<accession>A0A7J9E632</accession>
<feature type="compositionally biased region" description="Polar residues" evidence="1">
    <location>
        <begin position="136"/>
        <end position="152"/>
    </location>
</feature>
<comment type="caution">
    <text evidence="2">The sequence shown here is derived from an EMBL/GenBank/DDBJ whole genome shotgun (WGS) entry which is preliminary data.</text>
</comment>
<keyword evidence="3" id="KW-1185">Reference proteome</keyword>